<name>A0A6P8BNM5_PUNGR</name>
<keyword evidence="8" id="KW-1185">Reference proteome</keyword>
<dbReference type="InterPro" id="IPR017930">
    <property type="entry name" value="Myb_dom"/>
</dbReference>
<dbReference type="PANTHER" id="PTHR47999">
    <property type="entry name" value="TRANSCRIPTION FACTOR MYB8-RELATED-RELATED"/>
    <property type="match status" value="1"/>
</dbReference>
<dbReference type="GO" id="GO:0005634">
    <property type="term" value="C:nucleus"/>
    <property type="evidence" value="ECO:0007669"/>
    <property type="project" value="UniProtKB-SubCell"/>
</dbReference>
<feature type="region of interest" description="Disordered" evidence="5">
    <location>
        <begin position="161"/>
        <end position="193"/>
    </location>
</feature>
<dbReference type="PROSITE" id="PS50090">
    <property type="entry name" value="MYB_LIKE"/>
    <property type="match status" value="2"/>
</dbReference>
<evidence type="ECO:0000256" key="4">
    <source>
        <dbReference type="ARBA" id="ARBA00023242"/>
    </source>
</evidence>
<dbReference type="PROSITE" id="PS51294">
    <property type="entry name" value="HTH_MYB"/>
    <property type="match status" value="2"/>
</dbReference>
<sequence>MERNSGPTHMKKELTRGPWAATEDQILIDFVKKNGEGKWERVSKQTVLRRCGKSCRLRWLNYLRPDIKRGNISEDEEDLITRLHKLLGNRWSLIAKRLPGRTDNEIKNYWNSTLRKKLQLGGQQPKRPYLKKNIATKDRCNEVAPCMDNIKAPSVDKRMAAAPADDPEDSTANATTVPKAKLGPPTLTLPVASDEKDGCPWNDFMVDHKPCTEICSSDEFMELCTQIFGADESETRFDRMCGPSSSNNNLQDRDMSEEMLFKWAAELMDN</sequence>
<organism evidence="8 9">
    <name type="scientific">Punica granatum</name>
    <name type="common">Pomegranate</name>
    <dbReference type="NCBI Taxonomy" id="22663"/>
    <lineage>
        <taxon>Eukaryota</taxon>
        <taxon>Viridiplantae</taxon>
        <taxon>Streptophyta</taxon>
        <taxon>Embryophyta</taxon>
        <taxon>Tracheophyta</taxon>
        <taxon>Spermatophyta</taxon>
        <taxon>Magnoliopsida</taxon>
        <taxon>eudicotyledons</taxon>
        <taxon>Gunneridae</taxon>
        <taxon>Pentapetalae</taxon>
        <taxon>rosids</taxon>
        <taxon>malvids</taxon>
        <taxon>Myrtales</taxon>
        <taxon>Lythraceae</taxon>
        <taxon>Punica</taxon>
    </lineage>
</organism>
<dbReference type="Pfam" id="PF00249">
    <property type="entry name" value="Myb_DNA-binding"/>
    <property type="match status" value="2"/>
</dbReference>
<feature type="domain" description="HTH myb-type" evidence="7">
    <location>
        <begin position="11"/>
        <end position="63"/>
    </location>
</feature>
<dbReference type="OrthoDB" id="2143914at2759"/>
<dbReference type="GeneID" id="116187398"/>
<accession>A0A6P8BNM5</accession>
<dbReference type="RefSeq" id="XP_031371924.1">
    <property type="nucleotide sequence ID" value="XM_031516064.1"/>
</dbReference>
<evidence type="ECO:0000256" key="1">
    <source>
        <dbReference type="ARBA" id="ARBA00004123"/>
    </source>
</evidence>
<keyword evidence="4" id="KW-0539">Nucleus</keyword>
<feature type="domain" description="HTH myb-type" evidence="7">
    <location>
        <begin position="64"/>
        <end position="118"/>
    </location>
</feature>
<dbReference type="Gene3D" id="1.10.10.60">
    <property type="entry name" value="Homeodomain-like"/>
    <property type="match status" value="2"/>
</dbReference>
<dbReference type="FunFam" id="1.10.10.60:FF:000001">
    <property type="entry name" value="MYB-related transcription factor"/>
    <property type="match status" value="1"/>
</dbReference>
<dbReference type="InterPro" id="IPR001005">
    <property type="entry name" value="SANT/Myb"/>
</dbReference>
<keyword evidence="3" id="KW-0238">DNA-binding</keyword>
<keyword evidence="2" id="KW-0677">Repeat</keyword>
<evidence type="ECO:0000259" key="6">
    <source>
        <dbReference type="PROSITE" id="PS50090"/>
    </source>
</evidence>
<dbReference type="Proteomes" id="UP000515151">
    <property type="component" value="Chromosome 8"/>
</dbReference>
<evidence type="ECO:0000313" key="8">
    <source>
        <dbReference type="Proteomes" id="UP000515151"/>
    </source>
</evidence>
<feature type="domain" description="Myb-like" evidence="6">
    <location>
        <begin position="64"/>
        <end position="114"/>
    </location>
</feature>
<dbReference type="GO" id="GO:0003677">
    <property type="term" value="F:DNA binding"/>
    <property type="evidence" value="ECO:0007669"/>
    <property type="project" value="UniProtKB-KW"/>
</dbReference>
<evidence type="ECO:0000259" key="7">
    <source>
        <dbReference type="PROSITE" id="PS51294"/>
    </source>
</evidence>
<dbReference type="PANTHER" id="PTHR47999:SF96">
    <property type="entry name" value="TRANSCRIPTION REPRESSOR MYB6-LIKE"/>
    <property type="match status" value="1"/>
</dbReference>
<evidence type="ECO:0000313" key="9">
    <source>
        <dbReference type="RefSeq" id="XP_031371924.1"/>
    </source>
</evidence>
<gene>
    <name evidence="9" type="primary">LOC116187398</name>
</gene>
<dbReference type="AlphaFoldDB" id="A0A6P8BNM5"/>
<protein>
    <submittedName>
        <fullName evidence="9">Transcription factor MYB1-like</fullName>
    </submittedName>
</protein>
<dbReference type="InterPro" id="IPR015495">
    <property type="entry name" value="Myb_TF_plants"/>
</dbReference>
<dbReference type="InterPro" id="IPR009057">
    <property type="entry name" value="Homeodomain-like_sf"/>
</dbReference>
<feature type="domain" description="Myb-like" evidence="6">
    <location>
        <begin position="11"/>
        <end position="63"/>
    </location>
</feature>
<proteinExistence type="predicted"/>
<dbReference type="SUPFAM" id="SSF46689">
    <property type="entry name" value="Homeodomain-like"/>
    <property type="match status" value="1"/>
</dbReference>
<comment type="subcellular location">
    <subcellularLocation>
        <location evidence="1">Nucleus</location>
    </subcellularLocation>
</comment>
<reference evidence="9" key="2">
    <citation type="submission" date="2025-08" db="UniProtKB">
        <authorList>
            <consortium name="RefSeq"/>
        </authorList>
    </citation>
    <scope>IDENTIFICATION</scope>
    <source>
        <tissue evidence="9">Leaf</tissue>
    </source>
</reference>
<evidence type="ECO:0000256" key="3">
    <source>
        <dbReference type="ARBA" id="ARBA00023125"/>
    </source>
</evidence>
<dbReference type="SMART" id="SM00717">
    <property type="entry name" value="SANT"/>
    <property type="match status" value="2"/>
</dbReference>
<evidence type="ECO:0000256" key="5">
    <source>
        <dbReference type="SAM" id="MobiDB-lite"/>
    </source>
</evidence>
<reference evidence="8" key="1">
    <citation type="journal article" date="2020" name="Plant Biotechnol. J.">
        <title>The pomegranate (Punica granatum L.) draft genome dissects genetic divergence between soft- and hard-seeded cultivars.</title>
        <authorList>
            <person name="Luo X."/>
            <person name="Li H."/>
            <person name="Wu Z."/>
            <person name="Yao W."/>
            <person name="Zhao P."/>
            <person name="Cao D."/>
            <person name="Yu H."/>
            <person name="Li K."/>
            <person name="Poudel K."/>
            <person name="Zhao D."/>
            <person name="Zhang F."/>
            <person name="Xia X."/>
            <person name="Chen L."/>
            <person name="Wang Q."/>
            <person name="Jing D."/>
            <person name="Cao S."/>
        </authorList>
    </citation>
    <scope>NUCLEOTIDE SEQUENCE [LARGE SCALE GENOMIC DNA]</scope>
    <source>
        <strain evidence="8">cv. Tunisia</strain>
    </source>
</reference>
<evidence type="ECO:0000256" key="2">
    <source>
        <dbReference type="ARBA" id="ARBA00022737"/>
    </source>
</evidence>
<dbReference type="CDD" id="cd00167">
    <property type="entry name" value="SANT"/>
    <property type="match status" value="2"/>
</dbReference>